<feature type="chain" id="PRO_5043125762" evidence="1">
    <location>
        <begin position="18"/>
        <end position="122"/>
    </location>
</feature>
<evidence type="ECO:0000313" key="3">
    <source>
        <dbReference type="Proteomes" id="UP000271162"/>
    </source>
</evidence>
<proteinExistence type="predicted"/>
<reference evidence="4" key="1">
    <citation type="submission" date="2017-02" db="UniProtKB">
        <authorList>
            <consortium name="WormBaseParasite"/>
        </authorList>
    </citation>
    <scope>IDENTIFICATION</scope>
</reference>
<evidence type="ECO:0000313" key="2">
    <source>
        <dbReference type="EMBL" id="VDL80079.1"/>
    </source>
</evidence>
<sequence>MFVVFFCFLIAFSKLAGEKFVVLSFANELIHVFFVGKYLDFVPSWSNIIGDTEFSPRCRGIASLVAITRCEPLIVVLVGAQLFLRHRGAINFATLSRREPFSGVMQLFPDLFHSSIEDFVAR</sequence>
<gene>
    <name evidence="2" type="ORF">NBR_LOCUS16484</name>
</gene>
<dbReference type="EMBL" id="UYSL01022228">
    <property type="protein sequence ID" value="VDL80079.1"/>
    <property type="molecule type" value="Genomic_DNA"/>
</dbReference>
<dbReference type="Proteomes" id="UP000271162">
    <property type="component" value="Unassembled WGS sequence"/>
</dbReference>
<evidence type="ECO:0000256" key="1">
    <source>
        <dbReference type="SAM" id="SignalP"/>
    </source>
</evidence>
<organism evidence="4">
    <name type="scientific">Nippostrongylus brasiliensis</name>
    <name type="common">Rat hookworm</name>
    <dbReference type="NCBI Taxonomy" id="27835"/>
    <lineage>
        <taxon>Eukaryota</taxon>
        <taxon>Metazoa</taxon>
        <taxon>Ecdysozoa</taxon>
        <taxon>Nematoda</taxon>
        <taxon>Chromadorea</taxon>
        <taxon>Rhabditida</taxon>
        <taxon>Rhabditina</taxon>
        <taxon>Rhabditomorpha</taxon>
        <taxon>Strongyloidea</taxon>
        <taxon>Heligmosomidae</taxon>
        <taxon>Nippostrongylus</taxon>
    </lineage>
</organism>
<protein>
    <submittedName>
        <fullName evidence="4">Secreted protein</fullName>
    </submittedName>
</protein>
<dbReference type="WBParaSite" id="NBR_0001648301-mRNA-1">
    <property type="protein sequence ID" value="NBR_0001648301-mRNA-1"/>
    <property type="gene ID" value="NBR_0001648301"/>
</dbReference>
<keyword evidence="1" id="KW-0732">Signal</keyword>
<name>A0A0N4YHX0_NIPBR</name>
<feature type="signal peptide" evidence="1">
    <location>
        <begin position="1"/>
        <end position="17"/>
    </location>
</feature>
<keyword evidence="3" id="KW-1185">Reference proteome</keyword>
<dbReference type="AlphaFoldDB" id="A0A0N4YHX0"/>
<reference evidence="2 3" key="2">
    <citation type="submission" date="2018-11" db="EMBL/GenBank/DDBJ databases">
        <authorList>
            <consortium name="Pathogen Informatics"/>
        </authorList>
    </citation>
    <scope>NUCLEOTIDE SEQUENCE [LARGE SCALE GENOMIC DNA]</scope>
</reference>
<accession>A0A0N4YHX0</accession>
<evidence type="ECO:0000313" key="4">
    <source>
        <dbReference type="WBParaSite" id="NBR_0001648301-mRNA-1"/>
    </source>
</evidence>